<name>A0A2S6NDL3_9HYPH</name>
<organism evidence="2 3">
    <name type="scientific">Rhodoblastus sphagnicola</name>
    <dbReference type="NCBI Taxonomy" id="333368"/>
    <lineage>
        <taxon>Bacteria</taxon>
        <taxon>Pseudomonadati</taxon>
        <taxon>Pseudomonadota</taxon>
        <taxon>Alphaproteobacteria</taxon>
        <taxon>Hyphomicrobiales</taxon>
        <taxon>Rhodoblastaceae</taxon>
        <taxon>Rhodoblastus</taxon>
    </lineage>
</organism>
<reference evidence="2 3" key="1">
    <citation type="journal article" date="2018" name="Arch. Microbiol.">
        <title>New insights into the metabolic potential of the phototrophic purple bacterium Rhodopila globiformis DSM 161(T) from its draft genome sequence and evidence for a vanadium-dependent nitrogenase.</title>
        <authorList>
            <person name="Imhoff J.F."/>
            <person name="Rahn T."/>
            <person name="Kunzel S."/>
            <person name="Neulinger S.C."/>
        </authorList>
    </citation>
    <scope>NUCLEOTIDE SEQUENCE [LARGE SCALE GENOMIC DNA]</scope>
    <source>
        <strain evidence="2 3">DSM 16996</strain>
    </source>
</reference>
<proteinExistence type="predicted"/>
<keyword evidence="3" id="KW-1185">Reference proteome</keyword>
<dbReference type="GO" id="GO:0006313">
    <property type="term" value="P:DNA transposition"/>
    <property type="evidence" value="ECO:0007669"/>
    <property type="project" value="InterPro"/>
</dbReference>
<evidence type="ECO:0000259" key="1">
    <source>
        <dbReference type="Pfam" id="PF01526"/>
    </source>
</evidence>
<feature type="domain" description="Tn3 transposase DDE" evidence="1">
    <location>
        <begin position="83"/>
        <end position="181"/>
    </location>
</feature>
<dbReference type="Pfam" id="PF01526">
    <property type="entry name" value="DDE_Tnp_Tn3"/>
    <property type="match status" value="1"/>
</dbReference>
<sequence length="206" mass="22773">MRLSGGARASIFADRKSDRRLYEIATLAVLREKLRSRDISVEGSRTFSPFADQLMPKAAFEEKKAANALNLGVPGDFDLYITDLLAEVNGWTGFSDRFTQMRTLDAARNRSTILAAVLADATNFGAKRMAEASANVSEKQIGWARQFHVRPETYKAEQTAVTDAHSVHPHASLWGAGVSAAEPALVLSQRRIDFVTRQPPAQYHRP</sequence>
<dbReference type="RefSeq" id="WP_104506717.1">
    <property type="nucleotide sequence ID" value="NZ_JACIGC010000021.1"/>
</dbReference>
<dbReference type="GO" id="GO:0004803">
    <property type="term" value="F:transposase activity"/>
    <property type="evidence" value="ECO:0007669"/>
    <property type="project" value="InterPro"/>
</dbReference>
<protein>
    <recommendedName>
        <fullName evidence="1">Tn3 transposase DDE domain-containing protein</fullName>
    </recommendedName>
</protein>
<gene>
    <name evidence="2" type="ORF">CCR94_04685</name>
</gene>
<dbReference type="Proteomes" id="UP000239089">
    <property type="component" value="Unassembled WGS sequence"/>
</dbReference>
<comment type="caution">
    <text evidence="2">The sequence shown here is derived from an EMBL/GenBank/DDBJ whole genome shotgun (WGS) entry which is preliminary data.</text>
</comment>
<dbReference type="OrthoDB" id="7281829at2"/>
<evidence type="ECO:0000313" key="3">
    <source>
        <dbReference type="Proteomes" id="UP000239089"/>
    </source>
</evidence>
<accession>A0A2S6NDL3</accession>
<dbReference type="InterPro" id="IPR002513">
    <property type="entry name" value="Tn3_Tnp_DDE_dom"/>
</dbReference>
<dbReference type="EMBL" id="NHSJ01000036">
    <property type="protein sequence ID" value="PPQ32712.1"/>
    <property type="molecule type" value="Genomic_DNA"/>
</dbReference>
<evidence type="ECO:0000313" key="2">
    <source>
        <dbReference type="EMBL" id="PPQ32712.1"/>
    </source>
</evidence>
<dbReference type="AlphaFoldDB" id="A0A2S6NDL3"/>